<accession>A0A4Q7DXK8</accession>
<protein>
    <submittedName>
        <fullName evidence="1">Uncharacterized protein</fullName>
    </submittedName>
</protein>
<sequence>MASILHDQLQSMALKQYIKQLAPEKLQQLIKNPDISEADLKLIQKNTGNETIKQLATEKLQHLNSQAIQESLNSYRRLHDARGWAASIARAQSLNDLKYRYKNATPDEKVKIRDILHNAN</sequence>
<organism evidence="1 2">
    <name type="scientific">Lactobacillus delbrueckii</name>
    <dbReference type="NCBI Taxonomy" id="1584"/>
    <lineage>
        <taxon>Bacteria</taxon>
        <taxon>Bacillati</taxon>
        <taxon>Bacillota</taxon>
        <taxon>Bacilli</taxon>
        <taxon>Lactobacillales</taxon>
        <taxon>Lactobacillaceae</taxon>
        <taxon>Lactobacillus</taxon>
    </lineage>
</organism>
<reference evidence="1 2" key="1">
    <citation type="submission" date="2019-01" db="EMBL/GenBank/DDBJ databases">
        <title>Colonization of the human gut by bovine bacteria present in Parmesan cheese.</title>
        <authorList>
            <person name="Lugli G.A."/>
            <person name="Milani C."/>
        </authorList>
    </citation>
    <scope>NUCLEOTIDE SEQUENCE [LARGE SCALE GENOMIC DNA]</scope>
    <source>
        <strain evidence="1 2">LDELB18P1</strain>
    </source>
</reference>
<dbReference type="RefSeq" id="WP_231520049.1">
    <property type="nucleotide sequence ID" value="NZ_SETI01000004.1"/>
</dbReference>
<dbReference type="EMBL" id="SETJ01000005">
    <property type="protein sequence ID" value="RZM17550.1"/>
    <property type="molecule type" value="Genomic_DNA"/>
</dbReference>
<evidence type="ECO:0000313" key="2">
    <source>
        <dbReference type="Proteomes" id="UP000292818"/>
    </source>
</evidence>
<dbReference type="Proteomes" id="UP000292818">
    <property type="component" value="Unassembled WGS sequence"/>
</dbReference>
<evidence type="ECO:0000313" key="1">
    <source>
        <dbReference type="EMBL" id="RZM17550.1"/>
    </source>
</evidence>
<dbReference type="AlphaFoldDB" id="A0A4Q7DXK8"/>
<comment type="caution">
    <text evidence="1">The sequence shown here is derived from an EMBL/GenBank/DDBJ whole genome shotgun (WGS) entry which is preliminary data.</text>
</comment>
<proteinExistence type="predicted"/>
<name>A0A4Q7DXK8_9LACO</name>
<gene>
    <name evidence="1" type="ORF">LDELB18P1_0027</name>
</gene>